<dbReference type="PROSITE" id="PS52040">
    <property type="entry name" value="TOPO_IIA"/>
    <property type="match status" value="1"/>
</dbReference>
<comment type="function">
    <text evidence="9">A type II topoisomerase that negatively supercoils closed circular double-stranded (ds) DNA in an ATP-dependent manner to modulate DNA topology and maintain chromosomes in an underwound state. Negative supercoiling favors strand separation, and DNA replication, transcription, recombination and repair, all of which involve strand separation. Also able to catalyze the interconversion of other topological isomers of dsDNA rings, including catenanes and knotted rings. Type II topoisomerases break and join 2 DNA strands simultaneously in an ATP-dependent manner.</text>
</comment>
<keyword evidence="3 9" id="KW-0547">Nucleotide-binding</keyword>
<dbReference type="FunFam" id="1.10.268.10:FF:000001">
    <property type="entry name" value="DNA gyrase subunit A"/>
    <property type="match status" value="1"/>
</dbReference>
<dbReference type="InterPro" id="IPR035516">
    <property type="entry name" value="Gyrase/topoIV_suA_C"/>
</dbReference>
<name>A0A1F6BWK7_9BACT</name>
<gene>
    <name evidence="9" type="primary">gyrA</name>
    <name evidence="13" type="ORF">A3A21_04085</name>
</gene>
<dbReference type="GO" id="GO:0034335">
    <property type="term" value="F:DNA negative supercoiling activity"/>
    <property type="evidence" value="ECO:0007669"/>
    <property type="project" value="UniProtKB-ARBA"/>
</dbReference>
<dbReference type="InterPro" id="IPR005743">
    <property type="entry name" value="GyrA"/>
</dbReference>
<dbReference type="FunFam" id="3.90.199.10:FF:000001">
    <property type="entry name" value="DNA gyrase subunit A"/>
    <property type="match status" value="1"/>
</dbReference>
<dbReference type="Pfam" id="PF03989">
    <property type="entry name" value="DNA_gyraseA_C"/>
    <property type="match status" value="6"/>
</dbReference>
<dbReference type="Gene3D" id="3.30.1360.40">
    <property type="match status" value="1"/>
</dbReference>
<dbReference type="HAMAP" id="MF_01897">
    <property type="entry name" value="GyrA"/>
    <property type="match status" value="1"/>
</dbReference>
<protein>
    <recommendedName>
        <fullName evidence="9">DNA gyrase subunit A</fullName>
        <ecNumber evidence="9">5.6.2.2</ecNumber>
    </recommendedName>
</protein>
<dbReference type="InterPro" id="IPR013757">
    <property type="entry name" value="Topo_IIA_A_a_sf"/>
</dbReference>
<accession>A0A1F6BWK7</accession>
<evidence type="ECO:0000256" key="7">
    <source>
        <dbReference type="ARBA" id="ARBA00023235"/>
    </source>
</evidence>
<feature type="domain" description="Topo IIA-type catalytic" evidence="12">
    <location>
        <begin position="32"/>
        <end position="498"/>
    </location>
</feature>
<dbReference type="EC" id="5.6.2.2" evidence="9"/>
<dbReference type="Gene3D" id="3.90.199.10">
    <property type="entry name" value="Topoisomerase II, domain 5"/>
    <property type="match status" value="1"/>
</dbReference>
<dbReference type="NCBIfam" id="TIGR01063">
    <property type="entry name" value="gyrA"/>
    <property type="match status" value="1"/>
</dbReference>
<dbReference type="Proteomes" id="UP000176996">
    <property type="component" value="Unassembled WGS sequence"/>
</dbReference>
<comment type="miscellaneous">
    <text evidence="9">Few gyrases are as efficient as E.coli at forming negative supercoils. Not all organisms have 2 type II topoisomerases; in organisms with a single type II topoisomerase this enzyme also has to decatenate newly replicated chromosomes.</text>
</comment>
<evidence type="ECO:0000256" key="6">
    <source>
        <dbReference type="ARBA" id="ARBA00023125"/>
    </source>
</evidence>
<evidence type="ECO:0000256" key="10">
    <source>
        <dbReference type="PROSITE-ProRule" id="PRU01384"/>
    </source>
</evidence>
<sequence length="816" mass="91217">MKRDAIETREITEELKESYLDYAMSVIVARALPDVRDGLKPVHRRILWAMWDMGLTSGTKFVKSARVVGEVLGKYHPHGDMAVYDSMVRMAQDFSLRYPLIQGQGNFGSVDGDGAAAQRYTECRLSKISSEMLADIEKETVKWNPNYDASREEPNVLPAKLPNLLLNGTMGIAVGMATSIPPHNLGELVDGIAYLIDNPEATIADIMEHIPGPDFPTGGIMYDRKAIAEAYATGRGSIVVRAVSEIEEKKQNNYQIIITEIPYQVNKSDLIIKMAELVTDKKIEGVKDLRDESDREGMRIVIETKADAEPQKILNQFYQHTDLQKSFHLNMIALVDGIQPRLLSLKDILAEYIKHRKVVVKRRTEFDLKKAEDRAHILEGLVKALDVIDRVIATIRKSKDRDEAKVNLVKTFAFTEIQAVAILEMRLSTLAALEREKLEDELKEKKKLIAELQLILKEPKRILGIIKQELSDVQKQFGDERRTKIIKSGLKEFREEDLVPEEDVIITLTRSGYIKRMPPGTFKAQRRGGKGLIGSELKEEDVIEHFTSASTHDNLLFFTDRGKVFQTKVYEVPVATRTSKGKMIFNFLDIPQGESVSAIISYSGKEGDENKKNKFLVMLTKHGLIKKTALEEFGNVRKTGIIAINLKSEDALRWVMPSGGKDELVTVTAKGQSIRFKESDVRPMGRTASGVTAIKLKKEDEVAGLGIIKGNTKAEGERRLLIVTSNGFAKQTKIKEYKIQNRGGSGIKTAKVTPKTGIVIAARILGEEDEEMIAFSSKGQAIRTELKNIRVAGRDTQGVRVMNLKSGDKLVGTVCL</sequence>
<evidence type="ECO:0000256" key="8">
    <source>
        <dbReference type="ARBA" id="ARBA00063644"/>
    </source>
</evidence>
<dbReference type="GO" id="GO:0005737">
    <property type="term" value="C:cytoplasm"/>
    <property type="evidence" value="ECO:0007669"/>
    <property type="project" value="UniProtKB-SubCell"/>
</dbReference>
<feature type="active site" description="O-(5'-phospho-DNA)-tyrosine intermediate" evidence="9 10">
    <location>
        <position position="120"/>
    </location>
</feature>
<dbReference type="PANTHER" id="PTHR43493:SF5">
    <property type="entry name" value="DNA GYRASE SUBUNIT A, CHLOROPLASTIC_MITOCHONDRIAL"/>
    <property type="match status" value="1"/>
</dbReference>
<dbReference type="AlphaFoldDB" id="A0A1F6BWK7"/>
<keyword evidence="6 9" id="KW-0238">DNA-binding</keyword>
<evidence type="ECO:0000256" key="9">
    <source>
        <dbReference type="HAMAP-Rule" id="MF_01897"/>
    </source>
</evidence>
<reference evidence="13 14" key="1">
    <citation type="journal article" date="2016" name="Nat. Commun.">
        <title>Thousands of microbial genomes shed light on interconnected biogeochemical processes in an aquifer system.</title>
        <authorList>
            <person name="Anantharaman K."/>
            <person name="Brown C.T."/>
            <person name="Hug L.A."/>
            <person name="Sharon I."/>
            <person name="Castelle C.J."/>
            <person name="Probst A.J."/>
            <person name="Thomas B.C."/>
            <person name="Singh A."/>
            <person name="Wilkins M.J."/>
            <person name="Karaoz U."/>
            <person name="Brodie E.L."/>
            <person name="Williams K.H."/>
            <person name="Hubbard S.S."/>
            <person name="Banfield J.F."/>
        </authorList>
    </citation>
    <scope>NUCLEOTIDE SEQUENCE [LARGE SCALE GENOMIC DNA]</scope>
</reference>
<evidence type="ECO:0000313" key="14">
    <source>
        <dbReference type="Proteomes" id="UP000176996"/>
    </source>
</evidence>
<dbReference type="EMBL" id="MFKK01000013">
    <property type="protein sequence ID" value="OGG41336.1"/>
    <property type="molecule type" value="Genomic_DNA"/>
</dbReference>
<dbReference type="GO" id="GO:0009330">
    <property type="term" value="C:DNA topoisomerase type II (double strand cut, ATP-hydrolyzing) complex"/>
    <property type="evidence" value="ECO:0007669"/>
    <property type="project" value="TreeGrafter"/>
</dbReference>
<dbReference type="PANTHER" id="PTHR43493">
    <property type="entry name" value="DNA GYRASE/TOPOISOMERASE SUBUNIT A"/>
    <property type="match status" value="1"/>
</dbReference>
<dbReference type="GO" id="GO:0005694">
    <property type="term" value="C:chromosome"/>
    <property type="evidence" value="ECO:0007669"/>
    <property type="project" value="InterPro"/>
</dbReference>
<evidence type="ECO:0000256" key="4">
    <source>
        <dbReference type="ARBA" id="ARBA00022840"/>
    </source>
</evidence>
<keyword evidence="4 9" id="KW-0067">ATP-binding</keyword>
<keyword evidence="9" id="KW-0963">Cytoplasm</keyword>
<feature type="short sequence motif" description="GyrA-box" evidence="9">
    <location>
        <begin position="525"/>
        <end position="531"/>
    </location>
</feature>
<dbReference type="Gene3D" id="2.120.10.90">
    <property type="entry name" value="DNA gyrase/topoisomerase IV, subunit A, C-terminal"/>
    <property type="match status" value="1"/>
</dbReference>
<keyword evidence="11" id="KW-0175">Coiled coil</keyword>
<evidence type="ECO:0000259" key="12">
    <source>
        <dbReference type="PROSITE" id="PS52040"/>
    </source>
</evidence>
<evidence type="ECO:0000313" key="13">
    <source>
        <dbReference type="EMBL" id="OGG41336.1"/>
    </source>
</evidence>
<dbReference type="NCBIfam" id="NF004044">
    <property type="entry name" value="PRK05561.1"/>
    <property type="match status" value="1"/>
</dbReference>
<evidence type="ECO:0000256" key="11">
    <source>
        <dbReference type="SAM" id="Coils"/>
    </source>
</evidence>
<proteinExistence type="inferred from homology"/>
<dbReference type="InterPro" id="IPR006691">
    <property type="entry name" value="GyrA/parC_rep"/>
</dbReference>
<evidence type="ECO:0000256" key="1">
    <source>
        <dbReference type="ARBA" id="ARBA00000185"/>
    </source>
</evidence>
<dbReference type="GO" id="GO:0005524">
    <property type="term" value="F:ATP binding"/>
    <property type="evidence" value="ECO:0007669"/>
    <property type="project" value="UniProtKB-UniRule"/>
</dbReference>
<keyword evidence="5 9" id="KW-0799">Topoisomerase</keyword>
<evidence type="ECO:0000256" key="3">
    <source>
        <dbReference type="ARBA" id="ARBA00022741"/>
    </source>
</evidence>
<comment type="subunit">
    <text evidence="9">Heterotetramer, composed of two GyrA and two GyrB chains. In the heterotetramer, GyrA contains the active site tyrosine that forms a transient covalent intermediate with DNA, while GyrB binds cofactors and catalyzes ATP hydrolysis.</text>
</comment>
<dbReference type="InterPro" id="IPR013760">
    <property type="entry name" value="Topo_IIA-like_dom_sf"/>
</dbReference>
<dbReference type="GO" id="GO:0006261">
    <property type="term" value="P:DNA-templated DNA replication"/>
    <property type="evidence" value="ECO:0007669"/>
    <property type="project" value="UniProtKB-UniRule"/>
</dbReference>
<comment type="caution">
    <text evidence="13">The sequence shown here is derived from an EMBL/GenBank/DDBJ whole genome shotgun (WGS) entry which is preliminary data.</text>
</comment>
<dbReference type="NCBIfam" id="NF004043">
    <property type="entry name" value="PRK05560.1"/>
    <property type="match status" value="1"/>
</dbReference>
<dbReference type="GO" id="GO:0006265">
    <property type="term" value="P:DNA topological change"/>
    <property type="evidence" value="ECO:0007669"/>
    <property type="project" value="UniProtKB-UniRule"/>
</dbReference>
<dbReference type="SUPFAM" id="SSF101904">
    <property type="entry name" value="GyrA/ParC C-terminal domain-like"/>
    <property type="match status" value="1"/>
</dbReference>
<dbReference type="FunFam" id="3.30.1360.40:FF:000002">
    <property type="entry name" value="DNA gyrase subunit A"/>
    <property type="match status" value="1"/>
</dbReference>
<dbReference type="InterPro" id="IPR050220">
    <property type="entry name" value="Type_II_DNA_Topoisomerases"/>
</dbReference>
<dbReference type="FunFam" id="2.120.10.90:FF:000005">
    <property type="entry name" value="DNA topoisomerase 4 subunit A"/>
    <property type="match status" value="1"/>
</dbReference>
<comment type="similarity">
    <text evidence="2 9">Belongs to the type II topoisomerase GyrA/ParC subunit family.</text>
</comment>
<dbReference type="CDD" id="cd00187">
    <property type="entry name" value="TOP4c"/>
    <property type="match status" value="1"/>
</dbReference>
<dbReference type="GO" id="GO:0003677">
    <property type="term" value="F:DNA binding"/>
    <property type="evidence" value="ECO:0007669"/>
    <property type="project" value="UniProtKB-UniRule"/>
</dbReference>
<comment type="subunit">
    <text evidence="8">Heterotetramer composed of ParC and ParE.</text>
</comment>
<dbReference type="SUPFAM" id="SSF56719">
    <property type="entry name" value="Type II DNA topoisomerase"/>
    <property type="match status" value="1"/>
</dbReference>
<dbReference type="STRING" id="1798471.A3A21_04085"/>
<dbReference type="InterPro" id="IPR002205">
    <property type="entry name" value="Topo_IIA_dom_A"/>
</dbReference>
<dbReference type="InterPro" id="IPR013758">
    <property type="entry name" value="Topo_IIA_A/C_ab"/>
</dbReference>
<organism evidence="13 14">
    <name type="scientific">Candidatus Jorgensenbacteria bacterium RIFCSPLOWO2_01_FULL_45_25b</name>
    <dbReference type="NCBI Taxonomy" id="1798471"/>
    <lineage>
        <taxon>Bacteria</taxon>
        <taxon>Candidatus Joergenseniibacteriota</taxon>
    </lineage>
</organism>
<keyword evidence="7 9" id="KW-0413">Isomerase</keyword>
<dbReference type="SMART" id="SM00434">
    <property type="entry name" value="TOP4c"/>
    <property type="match status" value="1"/>
</dbReference>
<feature type="coiled-coil region" evidence="11">
    <location>
        <begin position="431"/>
        <end position="458"/>
    </location>
</feature>
<evidence type="ECO:0000256" key="5">
    <source>
        <dbReference type="ARBA" id="ARBA00023029"/>
    </source>
</evidence>
<comment type="catalytic activity">
    <reaction evidence="1 9 10">
        <text>ATP-dependent breakage, passage and rejoining of double-stranded DNA.</text>
        <dbReference type="EC" id="5.6.2.2"/>
    </reaction>
</comment>
<evidence type="ECO:0000256" key="2">
    <source>
        <dbReference type="ARBA" id="ARBA00008263"/>
    </source>
</evidence>
<comment type="subcellular location">
    <subcellularLocation>
        <location evidence="9">Cytoplasm</location>
    </subcellularLocation>
</comment>
<dbReference type="Pfam" id="PF00521">
    <property type="entry name" value="DNA_topoisoIV"/>
    <property type="match status" value="1"/>
</dbReference>
<dbReference type="Gene3D" id="1.10.268.10">
    <property type="entry name" value="Topoisomerase, domain 3"/>
    <property type="match status" value="1"/>
</dbReference>